<dbReference type="InterPro" id="IPR017853">
    <property type="entry name" value="GH"/>
</dbReference>
<dbReference type="Proteomes" id="UP000019267">
    <property type="component" value="Chromosome"/>
</dbReference>
<dbReference type="SUPFAM" id="SSF51445">
    <property type="entry name" value="(Trans)glycosidases"/>
    <property type="match status" value="1"/>
</dbReference>
<keyword evidence="3" id="KW-1185">Reference proteome</keyword>
<dbReference type="OrthoDB" id="388382at2"/>
<organism evidence="2 3">
    <name type="scientific">Spiroplasma culicicola AES-1</name>
    <dbReference type="NCBI Taxonomy" id="1276246"/>
    <lineage>
        <taxon>Bacteria</taxon>
        <taxon>Bacillati</taxon>
        <taxon>Mycoplasmatota</taxon>
        <taxon>Mollicutes</taxon>
        <taxon>Entomoplasmatales</taxon>
        <taxon>Spiroplasmataceae</taxon>
        <taxon>Spiroplasma</taxon>
    </lineage>
</organism>
<feature type="chain" id="PRO_5004877333" description="GH18 domain-containing protein" evidence="1">
    <location>
        <begin position="22"/>
        <end position="524"/>
    </location>
</feature>
<dbReference type="KEGG" id="scq:SCULI_v1c07680"/>
<dbReference type="PATRIC" id="fig|1276246.3.peg.766"/>
<evidence type="ECO:0000313" key="2">
    <source>
        <dbReference type="EMBL" id="AHI53109.1"/>
    </source>
</evidence>
<dbReference type="HOGENOM" id="CLU_026709_0_0_14"/>
<dbReference type="EMBL" id="CP006681">
    <property type="protein sequence ID" value="AHI53109.1"/>
    <property type="molecule type" value="Genomic_DNA"/>
</dbReference>
<gene>
    <name evidence="2" type="ORF">SCULI_v1c07680</name>
</gene>
<accession>W6AHE2</accession>
<dbReference type="eggNOG" id="COG3469">
    <property type="taxonomic scope" value="Bacteria"/>
</dbReference>
<evidence type="ECO:0008006" key="4">
    <source>
        <dbReference type="Google" id="ProtNLM"/>
    </source>
</evidence>
<proteinExistence type="predicted"/>
<name>W6AHE2_9MOLU</name>
<dbReference type="STRING" id="1276246.SCULI_v1c07680"/>
<dbReference type="PROSITE" id="PS51257">
    <property type="entry name" value="PROKAR_LIPOPROTEIN"/>
    <property type="match status" value="1"/>
</dbReference>
<reference evidence="2 3" key="1">
    <citation type="journal article" date="2014" name="Genome Biol. Evol.">
        <title>Molecular evolution of the substrate utilization strategies and putative virulence factors in mosquito-associated Spiroplasma species.</title>
        <authorList>
            <person name="Chang T.H."/>
            <person name="Lo W.S."/>
            <person name="Ku C."/>
            <person name="Chen L.L."/>
            <person name="Kuo C.H."/>
        </authorList>
    </citation>
    <scope>NUCLEOTIDE SEQUENCE [LARGE SCALE GENOMIC DNA]</scope>
    <source>
        <strain evidence="2">AES-1</strain>
    </source>
</reference>
<keyword evidence="1" id="KW-0732">Signal</keyword>
<sequence>MKKLLNLMAVLSLSASTTTLTVSCFGNSAKSITSYGFNVKDIVVGEPTQRALILALIEKNADINNLSDKELEMFASITFENFQKQENSNDKWTARMKGAALSNITTGAVTIQFRVDESLLTYETEETKNMLTGFWYGWGNGGTTAQLQNLNSNWAEEATVVGSDRKYEEDYHKYDIINLAYAVAAEYNPAFDLWVNGNENICTLNPESLIAVESEGQWKDTTCKKEYAGQSLLTARESGNQDIKYTASIGGSSADRMIFKWNQKDEVKQSIETNLIERYQLNGIDLNLAGKAIHDKTTKAVFSQVLREIKLEHWIKGEEFLISLTTTFDGLKKSNYDIKGMTYWDLIDSFNGYSDTIAPSTFNIFEGFSFTMLEDIKLKEVVKTGEDTWKREEVAYKRGDKISRTIISQKSGFMYAYMKSLTNSLWSNANGIKYLGDQASLQVNINISGEPGEDETGLFKTNFHYANFIEAFKNLLPEEQEKFIGFSGMFVNDNEFADEEKQGWLYKKYEEAFIDKKWQNSENE</sequence>
<feature type="signal peptide" evidence="1">
    <location>
        <begin position="1"/>
        <end position="21"/>
    </location>
</feature>
<dbReference type="AlphaFoldDB" id="W6AHE2"/>
<dbReference type="RefSeq" id="WP_025363338.1">
    <property type="nucleotide sequence ID" value="NZ_CP006681.1"/>
</dbReference>
<dbReference type="Gene3D" id="3.20.20.80">
    <property type="entry name" value="Glycosidases"/>
    <property type="match status" value="1"/>
</dbReference>
<evidence type="ECO:0000313" key="3">
    <source>
        <dbReference type="Proteomes" id="UP000019267"/>
    </source>
</evidence>
<evidence type="ECO:0000256" key="1">
    <source>
        <dbReference type="SAM" id="SignalP"/>
    </source>
</evidence>
<protein>
    <recommendedName>
        <fullName evidence="4">GH18 domain-containing protein</fullName>
    </recommendedName>
</protein>